<reference evidence="13 17" key="9">
    <citation type="journal article" date="2013" name="Genome Announc.">
        <title>Complete genome sequence of an attenuated duck enteritis virus obtained by in vitro serial passage.</title>
        <authorList>
            <person name="Yang C."/>
            <person name="Li J."/>
            <person name="Li Q."/>
            <person name="Li H."/>
            <person name="Xia Y."/>
            <person name="Guo X."/>
            <person name="Yu K."/>
            <person name="Yang H."/>
        </authorList>
    </citation>
    <scope>NUCLEOTIDE SEQUENCE [LARGE SCALE GENOMIC DNA]</scope>
    <source>
        <strain evidence="13">K</strain>
    </source>
</reference>
<keyword evidence="3" id="KW-0946">Virion</keyword>
<evidence type="ECO:0000256" key="4">
    <source>
        <dbReference type="ARBA" id="ARBA00022921"/>
    </source>
</evidence>
<gene>
    <name evidence="12" type="primary">DEVCV48</name>
    <name evidence="13" type="synonym">ORF46</name>
    <name evidence="15" type="synonym">ORF48</name>
    <name evidence="7" type="synonym">UL16</name>
</gene>
<dbReference type="Proteomes" id="UP000112239">
    <property type="component" value="Segment"/>
</dbReference>
<dbReference type="EMBL" id="JQ647509">
    <property type="protein sequence ID" value="AFC61868.1"/>
    <property type="molecule type" value="Genomic_DNA"/>
</dbReference>
<organism evidence="6">
    <name type="scientific">anatid alphaherpesvirus 1</name>
    <dbReference type="NCBI Taxonomy" id="104388"/>
    <lineage>
        <taxon>Viruses</taxon>
        <taxon>Duplodnaviria</taxon>
        <taxon>Heunggongvirae</taxon>
        <taxon>Peploviricota</taxon>
        <taxon>Herviviricetes</taxon>
        <taxon>Herpesvirales</taxon>
        <taxon>Orthoherpesviridae</taxon>
        <taxon>Alphaherpesvirinae</taxon>
        <taxon>Mardivirus</taxon>
        <taxon>Mardivirus anatidalpha1</taxon>
    </lineage>
</organism>
<reference evidence="9 20" key="4">
    <citation type="journal article" date="2009" name="Virology">
        <title>Molecular characterization of the genome of duck enteritis virus.</title>
        <authorList>
            <person name="Li Y."/>
            <person name="Huang B."/>
            <person name="Ma X."/>
            <person name="Wu J."/>
            <person name="Li F."/>
            <person name="Ai W."/>
            <person name="Song M."/>
            <person name="Yang H."/>
        </authorList>
    </citation>
    <scope>NUCLEOTIDE SEQUENCE [LARGE SCALE GENOMIC DNA]</scope>
    <source>
        <strain evidence="9">VAC</strain>
    </source>
</reference>
<dbReference type="EMBL" id="KF487736">
    <property type="protein sequence ID" value="AGS78706.1"/>
    <property type="molecule type" value="Genomic_DNA"/>
</dbReference>
<dbReference type="EMBL" id="EF524094">
    <property type="protein sequence ID" value="ABP88839.1"/>
    <property type="molecule type" value="Genomic_DNA"/>
</dbReference>
<dbReference type="Proteomes" id="UP000168285">
    <property type="component" value="Segment"/>
</dbReference>
<evidence type="ECO:0000313" key="13">
    <source>
        <dbReference type="EMBL" id="AGS78706.1"/>
    </source>
</evidence>
<evidence type="ECO:0000313" key="21">
    <source>
        <dbReference type="Proteomes" id="UP000168285"/>
    </source>
</evidence>
<reference evidence="6" key="1">
    <citation type="submission" date="2007-02" db="EMBL/GenBank/DDBJ databases">
        <title>Sequence analysis of a 41-kb segment of the duck enteritis virus genome.</title>
        <authorList>
            <person name="Li Y.F."/>
            <person name="Huang B."/>
        </authorList>
    </citation>
    <scope>NUCLEOTIDE SEQUENCE</scope>
    <source>
        <strain evidence="6">VAC</strain>
    </source>
</reference>
<dbReference type="EMBL" id="JF999965">
    <property type="protein sequence ID" value="AEN80110.1"/>
    <property type="molecule type" value="Genomic_DNA"/>
</dbReference>
<evidence type="ECO:0000256" key="2">
    <source>
        <dbReference type="ARBA" id="ARBA00022580"/>
    </source>
</evidence>
<reference evidence="8" key="3">
    <citation type="submission" date="2007-10" db="EMBL/GenBank/DDBJ databases">
        <authorList>
            <person name="Cheng A.C."/>
            <person name="Wang M.S."/>
            <person name="Zhu D.K."/>
            <person name="Guo Y.F."/>
            <person name="Jia R.Y."/>
            <person name="Luo Q.H."/>
        </authorList>
    </citation>
    <scope>NUCLEOTIDE SEQUENCE</scope>
    <source>
        <strain evidence="8">CHv</strain>
    </source>
</reference>
<evidence type="ECO:0000313" key="17">
    <source>
        <dbReference type="Proteomes" id="UP000112239"/>
    </source>
</evidence>
<dbReference type="EMBL" id="EF417996">
    <property type="protein sequence ID" value="ABO26201.1"/>
    <property type="molecule type" value="Genomic_DNA"/>
</dbReference>
<evidence type="ECO:0000313" key="8">
    <source>
        <dbReference type="EMBL" id="ABY73917.1"/>
    </source>
</evidence>
<evidence type="ECO:0000313" key="12">
    <source>
        <dbReference type="EMBL" id="AGA17838.1"/>
    </source>
</evidence>
<dbReference type="GeneID" id="8223373"/>
<reference evidence="15" key="13">
    <citation type="journal article" date="2015" name="Arch. Virol.">
        <title>Biological properties of a duck enteritis virus attenuated via serial passaging in chick embryo fibroblasts.</title>
        <authorList>
            <person name="Yang C."/>
            <person name="Li J."/>
            <person name="Li Q."/>
            <person name="Li L."/>
            <person name="Sun M."/>
            <person name="Li H."/>
            <person name="Xia Y."/>
            <person name="Yang H."/>
            <person name="Yu K."/>
        </authorList>
    </citation>
    <scope>NUCLEOTIDE SEQUENCE</scope>
    <source>
        <strain evidence="15">CV p80</strain>
    </source>
</reference>
<dbReference type="Proteomes" id="UP000180937">
    <property type="component" value="Segment"/>
</dbReference>
<keyword evidence="5" id="KW-1035">Host cytoplasm</keyword>
<keyword evidence="21" id="KW-1185">Reference proteome</keyword>
<dbReference type="EMBL" id="EU195095">
    <property type="protein sequence ID" value="ABY73917.1"/>
    <property type="molecule type" value="Genomic_DNA"/>
</dbReference>
<dbReference type="Proteomes" id="UP000164963">
    <property type="component" value="Genome"/>
</dbReference>
<reference evidence="14 18" key="10">
    <citation type="submission" date="2013-06" db="EMBL/GenBank/DDBJ databases">
        <authorList>
            <person name="Zou Z."/>
            <person name="Hu Y."/>
        </authorList>
    </citation>
    <scope>NUCLEOTIDE SEQUENCE [LARGE SCALE GENOMIC DNA]</scope>
    <source>
        <strain evidence="14">C-KCE</strain>
    </source>
</reference>
<evidence type="ECO:0000313" key="14">
    <source>
        <dbReference type="EMBL" id="AGW24839.1"/>
    </source>
</evidence>
<evidence type="ECO:0000313" key="15">
    <source>
        <dbReference type="EMBL" id="AJG04915.1"/>
    </source>
</evidence>
<sequence>MARSTITRRLSSCTELDDGELNSPILFLNDPSLGSVHLARALNTQVCSWRLIRSDSRIKIMIAITALGDRLCAFAPPLEDRERAAMVEIILYLTRPKALALPSGTFHAVFIVNRSSMYAAIAAIHIEALNQSGTLFSLLFSSVETTPPPPEVPDPSTEIMPQAPASILNLEDHTENITPPRDPHNCRMVSVGAWWSFPKRRLYYLRMDTPLLAICPAGWKARTLGDVLARLVDHTPGCETCISGHDHVDSYNAIWKPGEVAEACLCKGPCLWLKSKQRDMIVEGDVSMCRVLFMDAVDTIRLVSNRNPRISANLAEVISAFGSARQVPVNAAGWHLVALSEIASSIMISGCARLRRLCYPKT</sequence>
<dbReference type="OrthoDB" id="7959at10239"/>
<evidence type="ECO:0000313" key="22">
    <source>
        <dbReference type="Proteomes" id="UP000180937"/>
    </source>
</evidence>
<dbReference type="EMBL" id="JQ673560">
    <property type="protein sequence ID" value="AGA17838.1"/>
    <property type="molecule type" value="Genomic_DNA"/>
</dbReference>
<evidence type="ECO:0000256" key="3">
    <source>
        <dbReference type="ARBA" id="ARBA00022844"/>
    </source>
</evidence>
<evidence type="ECO:0000313" key="20">
    <source>
        <dbReference type="Proteomes" id="UP000164963"/>
    </source>
</evidence>
<dbReference type="Proteomes" id="UP000098628">
    <property type="component" value="Genome"/>
</dbReference>
<evidence type="ECO:0000313" key="18">
    <source>
        <dbReference type="Proteomes" id="UP000114267"/>
    </source>
</evidence>
<dbReference type="HAMAP" id="MF_04039">
    <property type="entry name" value="HSV_CEP2"/>
    <property type="match status" value="1"/>
</dbReference>
<dbReference type="KEGG" id="vg:80532506"/>
<dbReference type="Pfam" id="PF03044">
    <property type="entry name" value="Herpes_UL16"/>
    <property type="match status" value="1"/>
</dbReference>
<dbReference type="Proteomes" id="UP000135812">
    <property type="component" value="Genome"/>
</dbReference>
<protein>
    <submittedName>
        <fullName evidence="7 8">UL16</fullName>
    </submittedName>
    <submittedName>
        <fullName evidence="6">UL16-like</fullName>
    </submittedName>
</protein>
<evidence type="ECO:0000313" key="16">
    <source>
        <dbReference type="Proteomes" id="UP000098628"/>
    </source>
</evidence>
<reference evidence="11 19" key="8">
    <citation type="journal article" date="2012" name="J. Virol.">
        <title>Complete genomic sequence of chinese virulent duck enteritis virus.</title>
        <authorList>
            <person name="Wu Y."/>
            <person name="Cheng A."/>
            <person name="Wang M."/>
            <person name="Yang Q."/>
            <person name="Zhu D."/>
            <person name="Jia R."/>
            <person name="Chen S."/>
            <person name="Zhou Y."/>
            <person name="Wang X."/>
            <person name="Chen X."/>
        </authorList>
    </citation>
    <scope>NUCLEOTIDE SEQUENCE [LARGE SCALE GENOMIC DNA]</scope>
    <source>
        <strain evidence="11">CHv</strain>
    </source>
</reference>
<name>A4GRI5_9ALPH</name>
<evidence type="ECO:0000256" key="5">
    <source>
        <dbReference type="ARBA" id="ARBA00023200"/>
    </source>
</evidence>
<keyword evidence="1" id="KW-1048">Host nucleus</keyword>
<evidence type="ECO:0000313" key="9">
    <source>
        <dbReference type="EMBL" id="ACT83560.1"/>
    </source>
</evidence>
<evidence type="ECO:0000313" key="11">
    <source>
        <dbReference type="EMBL" id="AFC61868.1"/>
    </source>
</evidence>
<reference evidence="16" key="12">
    <citation type="submission" date="2014-03" db="EMBL/GenBank/DDBJ databases">
        <title>Protective efficacy and genomic characteristics of a duck enteritis virus attenuated by serial passage in chick embryo fibroblast.</title>
        <authorList>
            <person name="Yang C."/>
            <person name="Li Q."/>
            <person name="Li J."/>
            <person name="Liu D."/>
            <person name="Li L."/>
            <person name="Li H."/>
            <person name="Xia Y."/>
            <person name="Yang H."/>
            <person name="Yu K."/>
        </authorList>
    </citation>
    <scope>NUCLEOTIDE SEQUENCE [LARGE SCALE GENOMIC DNA]</scope>
</reference>
<proteinExistence type="inferred from homology"/>
<dbReference type="GO" id="GO:0044423">
    <property type="term" value="C:virion component"/>
    <property type="evidence" value="ECO:0007669"/>
    <property type="project" value="UniProtKB-KW"/>
</dbReference>
<dbReference type="EMBL" id="KF263690">
    <property type="protein sequence ID" value="AGW24839.1"/>
    <property type="molecule type" value="Genomic_DNA"/>
</dbReference>
<evidence type="ECO:0000256" key="1">
    <source>
        <dbReference type="ARBA" id="ARBA00022562"/>
    </source>
</evidence>
<dbReference type="EMBL" id="EU082088">
    <property type="protein sequence ID" value="ACT83560.1"/>
    <property type="molecule type" value="Genomic_DNA"/>
</dbReference>
<dbReference type="Proteomes" id="UP000114267">
    <property type="component" value="Segment"/>
</dbReference>
<keyword evidence="2" id="KW-0920">Virion tegument</keyword>
<evidence type="ECO:0000313" key="6">
    <source>
        <dbReference type="EMBL" id="ABO26201.1"/>
    </source>
</evidence>
<dbReference type="RefSeq" id="YP_003084408.1">
    <property type="nucleotide sequence ID" value="NC_013036.1"/>
</dbReference>
<evidence type="ECO:0000313" key="10">
    <source>
        <dbReference type="EMBL" id="AEN80110.1"/>
    </source>
</evidence>
<accession>A4GRI5</accession>
<dbReference type="EMBL" id="KJ549663">
    <property type="protein sequence ID" value="AJG04915.1"/>
    <property type="molecule type" value="Genomic_DNA"/>
</dbReference>
<reference evidence="7" key="2">
    <citation type="submission" date="2007-03" db="EMBL/GenBank/DDBJ databases">
        <title>Molecular characterization of duck enteritis virus from UL11 to UL16 genes homologous to HSV-1.</title>
        <authorList>
            <person name="Gao Y."/>
            <person name="Liu S."/>
            <person name="Kong X."/>
        </authorList>
    </citation>
    <scope>NUCLEOTIDE SEQUENCE</scope>
    <source>
        <strain evidence="7">DEV Clone-03</strain>
    </source>
</reference>
<dbReference type="InterPro" id="IPR004286">
    <property type="entry name" value="Herpes_UL16/UL94"/>
</dbReference>
<reference evidence="8" key="6">
    <citation type="journal article" date="2011" name="Virol. J.">
        <title>Expression and characterization of UL16 gene from duck enteritis virus.</title>
        <authorList>
            <person name="He Q."/>
            <person name="Yang Q."/>
            <person name="Cheng A."/>
            <person name="Wang M."/>
            <person name="Xiang J."/>
            <person name="Zhu D."/>
            <person name="Jia R."/>
            <person name="Luo Q."/>
            <person name="Chen Z."/>
            <person name="Zhou Y."/>
            <person name="Chen X."/>
        </authorList>
    </citation>
    <scope>NUCLEOTIDE SEQUENCE</scope>
    <source>
        <strain evidence="8">CHv</strain>
    </source>
</reference>
<dbReference type="KEGG" id="vg:8223373"/>
<reference evidence="12 22" key="11">
    <citation type="journal article" date="2014" name="Virus Genes">
        <title>Comparative genomic sequence analysis between a standard challenge strain and a vaccine strain of duck enteritis virus in China.</title>
        <authorList>
            <person name="Yang C."/>
            <person name="Li Q."/>
            <person name="Li J."/>
            <person name="Zhang G."/>
            <person name="Li H."/>
            <person name="Xia Y."/>
            <person name="Yang H."/>
            <person name="Yu K."/>
        </authorList>
    </citation>
    <scope>NUCLEOTIDE SEQUENCE [LARGE SCALE GENOMIC DNA]</scope>
    <source>
        <strain evidence="12">CV</strain>
    </source>
</reference>
<evidence type="ECO:0000313" key="7">
    <source>
        <dbReference type="EMBL" id="ABP88839.1"/>
    </source>
</evidence>
<reference evidence="9" key="5">
    <citation type="submission" date="2009-07" db="EMBL/GenBank/DDBJ databases">
        <authorList>
            <person name="Li Y.F."/>
            <person name="Huang B."/>
        </authorList>
    </citation>
    <scope>NUCLEOTIDE SEQUENCE</scope>
    <source>
        <strain evidence="9">VAC</strain>
    </source>
</reference>
<keyword evidence="4" id="KW-0426">Late protein</keyword>
<evidence type="ECO:0000313" key="19">
    <source>
        <dbReference type="Proteomes" id="UP000135812"/>
    </source>
</evidence>
<reference evidence="10 21" key="7">
    <citation type="journal article" date="2011" name="Virus Res.">
        <title>Complete genome sequence of virulent duck enteritis virus (DEV) strain 2085 and comparison with genome sequences of virulent and attenuated DEV strains.</title>
        <authorList>
            <person name="Wang J."/>
            <person name="Hoper D."/>
            <person name="Beer M."/>
            <person name="Osterrieder N."/>
        </authorList>
    </citation>
    <scope>NUCLEOTIDE SEQUENCE [LARGE SCALE GENOMIC DNA]</scope>
    <source>
        <strain evidence="10">2085</strain>
    </source>
</reference>